<comment type="caution">
    <text evidence="2">The sequence shown here is derived from an EMBL/GenBank/DDBJ whole genome shotgun (WGS) entry which is preliminary data.</text>
</comment>
<name>A0A2Z6QDY7_9GLOM</name>
<dbReference type="Gene3D" id="1.10.10.60">
    <property type="entry name" value="Homeodomain-like"/>
    <property type="match status" value="1"/>
</dbReference>
<sequence length="84" mass="9982">MFKILLADKISDKDTTKSRLRWTIEEKFILLEAVLEHLPDSLPWSEIADKFEERSPQRNTSSCHTQWIRKKEKGLIAWLLENID</sequence>
<keyword evidence="3" id="KW-1185">Reference proteome</keyword>
<proteinExistence type="predicted"/>
<dbReference type="SUPFAM" id="SSF46689">
    <property type="entry name" value="Homeodomain-like"/>
    <property type="match status" value="1"/>
</dbReference>
<dbReference type="InterPro" id="IPR009057">
    <property type="entry name" value="Homeodomain-like_sf"/>
</dbReference>
<dbReference type="PROSITE" id="PS50090">
    <property type="entry name" value="MYB_LIKE"/>
    <property type="match status" value="1"/>
</dbReference>
<gene>
    <name evidence="2" type="ORF">RclHR1_01060003</name>
</gene>
<evidence type="ECO:0000313" key="3">
    <source>
        <dbReference type="Proteomes" id="UP000247702"/>
    </source>
</evidence>
<dbReference type="InterPro" id="IPR001005">
    <property type="entry name" value="SANT/Myb"/>
</dbReference>
<dbReference type="Proteomes" id="UP000247702">
    <property type="component" value="Unassembled WGS sequence"/>
</dbReference>
<dbReference type="AlphaFoldDB" id="A0A2Z6QDY7"/>
<evidence type="ECO:0000259" key="1">
    <source>
        <dbReference type="PROSITE" id="PS50090"/>
    </source>
</evidence>
<evidence type="ECO:0000313" key="2">
    <source>
        <dbReference type="EMBL" id="GBB83939.1"/>
    </source>
</evidence>
<feature type="domain" description="Myb-like" evidence="1">
    <location>
        <begin position="14"/>
        <end position="67"/>
    </location>
</feature>
<organism evidence="2 3">
    <name type="scientific">Rhizophagus clarus</name>
    <dbReference type="NCBI Taxonomy" id="94130"/>
    <lineage>
        <taxon>Eukaryota</taxon>
        <taxon>Fungi</taxon>
        <taxon>Fungi incertae sedis</taxon>
        <taxon>Mucoromycota</taxon>
        <taxon>Glomeromycotina</taxon>
        <taxon>Glomeromycetes</taxon>
        <taxon>Glomerales</taxon>
        <taxon>Glomeraceae</taxon>
        <taxon>Rhizophagus</taxon>
    </lineage>
</organism>
<reference evidence="2 3" key="1">
    <citation type="submission" date="2017-11" db="EMBL/GenBank/DDBJ databases">
        <title>The genome of Rhizophagus clarus HR1 reveals common genetic basis of auxotrophy among arbuscular mycorrhizal fungi.</title>
        <authorList>
            <person name="Kobayashi Y."/>
        </authorList>
    </citation>
    <scope>NUCLEOTIDE SEQUENCE [LARGE SCALE GENOMIC DNA]</scope>
    <source>
        <strain evidence="2 3">HR1</strain>
    </source>
</reference>
<dbReference type="EMBL" id="BEXD01000069">
    <property type="protein sequence ID" value="GBB83939.1"/>
    <property type="molecule type" value="Genomic_DNA"/>
</dbReference>
<protein>
    <recommendedName>
        <fullName evidence="1">Myb-like domain-containing protein</fullName>
    </recommendedName>
</protein>
<accession>A0A2Z6QDY7</accession>